<dbReference type="InterPro" id="IPR013078">
    <property type="entry name" value="His_Pase_superF_clade-1"/>
</dbReference>
<dbReference type="Proteomes" id="UP001347146">
    <property type="component" value="Unassembled WGS sequence"/>
</dbReference>
<protein>
    <submittedName>
        <fullName evidence="1">Histidine phosphatase family protein</fullName>
    </submittedName>
</protein>
<dbReference type="SMART" id="SM00855">
    <property type="entry name" value="PGAM"/>
    <property type="match status" value="1"/>
</dbReference>
<dbReference type="EMBL" id="JAZDUF010000008">
    <property type="protein sequence ID" value="MEE3853053.1"/>
    <property type="molecule type" value="Genomic_DNA"/>
</dbReference>
<dbReference type="InterPro" id="IPR029033">
    <property type="entry name" value="His_PPase_superfam"/>
</dbReference>
<accession>A0ABU7MIW0</accession>
<organism evidence="1 2">
    <name type="scientific">Gordonia sesuvii</name>
    <dbReference type="NCBI Taxonomy" id="3116777"/>
    <lineage>
        <taxon>Bacteria</taxon>
        <taxon>Bacillati</taxon>
        <taxon>Actinomycetota</taxon>
        <taxon>Actinomycetes</taxon>
        <taxon>Mycobacteriales</taxon>
        <taxon>Gordoniaceae</taxon>
        <taxon>Gordonia</taxon>
    </lineage>
</organism>
<dbReference type="Gene3D" id="3.40.50.1240">
    <property type="entry name" value="Phosphoglycerate mutase-like"/>
    <property type="match status" value="1"/>
</dbReference>
<keyword evidence="2" id="KW-1185">Reference proteome</keyword>
<dbReference type="PANTHER" id="PTHR48100:SF1">
    <property type="entry name" value="HISTIDINE PHOSPHATASE FAMILY PROTEIN-RELATED"/>
    <property type="match status" value="1"/>
</dbReference>
<proteinExistence type="predicted"/>
<evidence type="ECO:0000313" key="1">
    <source>
        <dbReference type="EMBL" id="MEE3853053.1"/>
    </source>
</evidence>
<dbReference type="SUPFAM" id="SSF53254">
    <property type="entry name" value="Phosphoglycerate mutase-like"/>
    <property type="match status" value="1"/>
</dbReference>
<dbReference type="PANTHER" id="PTHR48100">
    <property type="entry name" value="BROAD-SPECIFICITY PHOSPHATASE YOR283W-RELATED"/>
    <property type="match status" value="1"/>
</dbReference>
<dbReference type="Pfam" id="PF00300">
    <property type="entry name" value="His_Phos_1"/>
    <property type="match status" value="1"/>
</dbReference>
<evidence type="ECO:0000313" key="2">
    <source>
        <dbReference type="Proteomes" id="UP001347146"/>
    </source>
</evidence>
<reference evidence="1 2" key="1">
    <citation type="submission" date="2024-01" db="EMBL/GenBank/DDBJ databases">
        <title>Draft genome sequence of Gordonia sp. LSe1-13.</title>
        <authorList>
            <person name="Suphannarot A."/>
            <person name="Mingma R."/>
        </authorList>
    </citation>
    <scope>NUCLEOTIDE SEQUENCE [LARGE SCALE GENOMIC DNA]</scope>
    <source>
        <strain evidence="1 2">LSe1-13</strain>
    </source>
</reference>
<gene>
    <name evidence="1" type="ORF">VZC37_22140</name>
</gene>
<dbReference type="RefSeq" id="WP_330435837.1">
    <property type="nucleotide sequence ID" value="NZ_JAZDUF010000008.1"/>
</dbReference>
<sequence length="221" mass="22829">MGVLYLVRHAQANVEAYGPGSRTSGVGGLTELGREQARLAGRALGERGGTIRHAIAGDLARQQETLDIVLSAAGAAPQMTEDARWNEYDMRGLVGDDAVTRSGADLQRVVDSALDQWVTGGAVGVAEPYSAYTRRCADALDAAQSLAGSGSSVVVVSSSGTISQVLAQVLGIAAGGWIRLSRTMVNASTSKLIVGRSGVSAVSMNEHSYLESGGVGFATYR</sequence>
<dbReference type="InterPro" id="IPR050275">
    <property type="entry name" value="PGM_Phosphatase"/>
</dbReference>
<dbReference type="CDD" id="cd07067">
    <property type="entry name" value="HP_PGM_like"/>
    <property type="match status" value="1"/>
</dbReference>
<name>A0ABU7MIW0_9ACTN</name>
<comment type="caution">
    <text evidence="1">The sequence shown here is derived from an EMBL/GenBank/DDBJ whole genome shotgun (WGS) entry which is preliminary data.</text>
</comment>